<comment type="caution">
    <text evidence="1">The sequence shown here is derived from an EMBL/GenBank/DDBJ whole genome shotgun (WGS) entry which is preliminary data.</text>
</comment>
<dbReference type="RefSeq" id="WP_145852613.1">
    <property type="nucleotide sequence ID" value="NZ_RPFW01000002.1"/>
</dbReference>
<dbReference type="PANTHER" id="PTHR43611:SF3">
    <property type="entry name" value="FLAVIN MONONUCLEOTIDE HYDROLASE 1, CHLOROPLATIC"/>
    <property type="match status" value="1"/>
</dbReference>
<dbReference type="NCBIfam" id="TIGR01509">
    <property type="entry name" value="HAD-SF-IA-v3"/>
    <property type="match status" value="1"/>
</dbReference>
<dbReference type="SFLD" id="SFLDS00003">
    <property type="entry name" value="Haloacid_Dehalogenase"/>
    <property type="match status" value="1"/>
</dbReference>
<dbReference type="Pfam" id="PF00702">
    <property type="entry name" value="Hydrolase"/>
    <property type="match status" value="1"/>
</dbReference>
<dbReference type="OrthoDB" id="9797415at2"/>
<dbReference type="InterPro" id="IPR006439">
    <property type="entry name" value="HAD-SF_hydro_IA"/>
</dbReference>
<dbReference type="InterPro" id="IPR023214">
    <property type="entry name" value="HAD_sf"/>
</dbReference>
<gene>
    <name evidence="1" type="ORF">EAS64_09710</name>
</gene>
<dbReference type="EMBL" id="RPFW01000002">
    <property type="protein sequence ID" value="TVZ04907.1"/>
    <property type="molecule type" value="Genomic_DNA"/>
</dbReference>
<dbReference type="SUPFAM" id="SSF56784">
    <property type="entry name" value="HAD-like"/>
    <property type="match status" value="1"/>
</dbReference>
<dbReference type="CDD" id="cd02603">
    <property type="entry name" value="HAD_sEH-N_like"/>
    <property type="match status" value="1"/>
</dbReference>
<dbReference type="PANTHER" id="PTHR43611">
    <property type="entry name" value="ALPHA-D-GLUCOSE 1-PHOSPHATE PHOSPHATASE"/>
    <property type="match status" value="1"/>
</dbReference>
<protein>
    <submittedName>
        <fullName evidence="1">HAD family phosphatase</fullName>
    </submittedName>
</protein>
<accession>A0A6P2C1S0</accession>
<reference evidence="1 2" key="1">
    <citation type="submission" date="2018-11" db="EMBL/GenBank/DDBJ databases">
        <title>Trebonia kvetii gen.nov., sp.nov., a novel acidophilic actinobacterium, and proposal of the new actinobacterial family Treboniaceae fam. nov.</title>
        <authorList>
            <person name="Rapoport D."/>
            <person name="Sagova-Mareckova M."/>
            <person name="Sedlacek I."/>
            <person name="Provaznik J."/>
            <person name="Kralova S."/>
            <person name="Pavlinic D."/>
            <person name="Benes V."/>
            <person name="Kopecky J."/>
        </authorList>
    </citation>
    <scope>NUCLEOTIDE SEQUENCE [LARGE SCALE GENOMIC DNA]</scope>
    <source>
        <strain evidence="1 2">15Tr583</strain>
    </source>
</reference>
<dbReference type="Gene3D" id="3.40.50.1000">
    <property type="entry name" value="HAD superfamily/HAD-like"/>
    <property type="match status" value="1"/>
</dbReference>
<dbReference type="AlphaFoldDB" id="A0A6P2C1S0"/>
<organism evidence="1 2">
    <name type="scientific">Trebonia kvetii</name>
    <dbReference type="NCBI Taxonomy" id="2480626"/>
    <lineage>
        <taxon>Bacteria</taxon>
        <taxon>Bacillati</taxon>
        <taxon>Actinomycetota</taxon>
        <taxon>Actinomycetes</taxon>
        <taxon>Streptosporangiales</taxon>
        <taxon>Treboniaceae</taxon>
        <taxon>Trebonia</taxon>
    </lineage>
</organism>
<evidence type="ECO:0000313" key="1">
    <source>
        <dbReference type="EMBL" id="TVZ04907.1"/>
    </source>
</evidence>
<name>A0A6P2C1S0_9ACTN</name>
<dbReference type="SFLD" id="SFLDG01129">
    <property type="entry name" value="C1.5:_HAD__Beta-PGM__Phosphata"/>
    <property type="match status" value="1"/>
</dbReference>
<keyword evidence="2" id="KW-1185">Reference proteome</keyword>
<evidence type="ECO:0000313" key="2">
    <source>
        <dbReference type="Proteomes" id="UP000460272"/>
    </source>
</evidence>
<dbReference type="Proteomes" id="UP000460272">
    <property type="component" value="Unassembled WGS sequence"/>
</dbReference>
<dbReference type="InterPro" id="IPR036412">
    <property type="entry name" value="HAD-like_sf"/>
</dbReference>
<sequence length="217" mass="22941">MTRAPLSLPGRTVIFDYGEVISLTPSTADRAVLADLAGVSGDDATERFFAAYFAHRDGLDQGTAGVAAYWRAIAAEIGASWDEARVHELWAADFRSWLSINPATVEVLADLREGGTPLALLSNAGADFGSYFRHGPLGDFFGAACYVSGELGLLKPGADIYLHVLADLGITPAEAVFIDNKESNVAGAEALGITGHVFTDPDKLRAFLTSLPEPAAR</sequence>
<proteinExistence type="predicted"/>